<evidence type="ECO:0000313" key="1">
    <source>
        <dbReference type="EMBL" id="GMA37596.1"/>
    </source>
</evidence>
<comment type="caution">
    <text evidence="1">The sequence shown here is derived from an EMBL/GenBank/DDBJ whole genome shotgun (WGS) entry which is preliminary data.</text>
</comment>
<proteinExistence type="predicted"/>
<keyword evidence="2" id="KW-1185">Reference proteome</keyword>
<evidence type="ECO:0000313" key="2">
    <source>
        <dbReference type="Proteomes" id="UP001157125"/>
    </source>
</evidence>
<protein>
    <submittedName>
        <fullName evidence="1">Uncharacterized protein</fullName>
    </submittedName>
</protein>
<name>A0ABQ6IJM3_9MICO</name>
<sequence>MARLVEASAAWVRDGASRDATAWERALRLGSDPSALAGEHNVVRHGPVATPVRWGGSDARADADALMRAVAASLTVTGAATVSSLDALPAALGSRLDEAGVTRVVEDAASAVKRAREHGRLRIIGAVEPGVRGHADVAVYSAAPTASWLDVLPFVREQAVSITAHRYGTPHPPSGRIGAALLAGEVGIARG</sequence>
<reference evidence="2" key="1">
    <citation type="journal article" date="2019" name="Int. J. Syst. Evol. Microbiol.">
        <title>The Global Catalogue of Microorganisms (GCM) 10K type strain sequencing project: providing services to taxonomists for standard genome sequencing and annotation.</title>
        <authorList>
            <consortium name="The Broad Institute Genomics Platform"/>
            <consortium name="The Broad Institute Genome Sequencing Center for Infectious Disease"/>
            <person name="Wu L."/>
            <person name="Ma J."/>
        </authorList>
    </citation>
    <scope>NUCLEOTIDE SEQUENCE [LARGE SCALE GENOMIC DNA]</scope>
    <source>
        <strain evidence="2">NBRC 112299</strain>
    </source>
</reference>
<organism evidence="1 2">
    <name type="scientific">Demequina litorisediminis</name>
    <dbReference type="NCBI Taxonomy" id="1849022"/>
    <lineage>
        <taxon>Bacteria</taxon>
        <taxon>Bacillati</taxon>
        <taxon>Actinomycetota</taxon>
        <taxon>Actinomycetes</taxon>
        <taxon>Micrococcales</taxon>
        <taxon>Demequinaceae</taxon>
        <taxon>Demequina</taxon>
    </lineage>
</organism>
<gene>
    <name evidence="1" type="ORF">GCM10025876_38000</name>
</gene>
<accession>A0ABQ6IJM3</accession>
<dbReference type="EMBL" id="BSUN01000001">
    <property type="protein sequence ID" value="GMA37596.1"/>
    <property type="molecule type" value="Genomic_DNA"/>
</dbReference>
<dbReference type="Proteomes" id="UP001157125">
    <property type="component" value="Unassembled WGS sequence"/>
</dbReference>